<dbReference type="InterPro" id="IPR050103">
    <property type="entry name" value="Class-III_PLP-dep_AT"/>
</dbReference>
<dbReference type="CDD" id="cd00610">
    <property type="entry name" value="OAT_like"/>
    <property type="match status" value="1"/>
</dbReference>
<dbReference type="STRING" id="39029.BSR42_04665"/>
<organism evidence="4 5">
    <name type="scientific">Megasphaera cerevisiae DSM 20462</name>
    <dbReference type="NCBI Taxonomy" id="1122219"/>
    <lineage>
        <taxon>Bacteria</taxon>
        <taxon>Bacillati</taxon>
        <taxon>Bacillota</taxon>
        <taxon>Negativicutes</taxon>
        <taxon>Veillonellales</taxon>
        <taxon>Veillonellaceae</taxon>
        <taxon>Megasphaera</taxon>
    </lineage>
</organism>
<dbReference type="Gene3D" id="3.40.640.10">
    <property type="entry name" value="Type I PLP-dependent aspartate aminotransferase-like (Major domain)"/>
    <property type="match status" value="1"/>
</dbReference>
<proteinExistence type="inferred from homology"/>
<dbReference type="NCBIfam" id="NF005993">
    <property type="entry name" value="PRK08117.1"/>
    <property type="match status" value="1"/>
</dbReference>
<dbReference type="RefSeq" id="WP_048515333.1">
    <property type="nucleotide sequence ID" value="NZ_FUXD01000004.1"/>
</dbReference>
<name>A0A0J6WSK7_9FIRM</name>
<evidence type="ECO:0000256" key="1">
    <source>
        <dbReference type="ARBA" id="ARBA00001933"/>
    </source>
</evidence>
<evidence type="ECO:0000256" key="3">
    <source>
        <dbReference type="RuleBase" id="RU003560"/>
    </source>
</evidence>
<evidence type="ECO:0000256" key="2">
    <source>
        <dbReference type="ARBA" id="ARBA00022898"/>
    </source>
</evidence>
<protein>
    <submittedName>
        <fullName evidence="4">4-aminobutyrate aminotransferase</fullName>
        <ecNumber evidence="4">2.6.1.19</ecNumber>
    </submittedName>
</protein>
<comment type="cofactor">
    <cofactor evidence="1">
        <name>pyridoxal 5'-phosphate</name>
        <dbReference type="ChEBI" id="CHEBI:597326"/>
    </cofactor>
</comment>
<dbReference type="InParanoid" id="A0A0J6WSK7"/>
<evidence type="ECO:0000313" key="4">
    <source>
        <dbReference type="EMBL" id="KMO85489.1"/>
    </source>
</evidence>
<comment type="similarity">
    <text evidence="3">Belongs to the class-III pyridoxal-phosphate-dependent aminotransferase family.</text>
</comment>
<dbReference type="InterPro" id="IPR015424">
    <property type="entry name" value="PyrdxlP-dep_Trfase"/>
</dbReference>
<comment type="caution">
    <text evidence="4">The sequence shown here is derived from an EMBL/GenBank/DDBJ whole genome shotgun (WGS) entry which is preliminary data.</text>
</comment>
<keyword evidence="5" id="KW-1185">Reference proteome</keyword>
<dbReference type="InterPro" id="IPR005814">
    <property type="entry name" value="Aminotrans_3"/>
</dbReference>
<gene>
    <name evidence="4" type="ORF">AB840_13290</name>
</gene>
<dbReference type="GO" id="GO:0030170">
    <property type="term" value="F:pyridoxal phosphate binding"/>
    <property type="evidence" value="ECO:0007669"/>
    <property type="project" value="InterPro"/>
</dbReference>
<dbReference type="InterPro" id="IPR015421">
    <property type="entry name" value="PyrdxlP-dep_Trfase_major"/>
</dbReference>
<dbReference type="FunFam" id="3.40.640.10:FF:000004">
    <property type="entry name" value="Acetylornithine aminotransferase"/>
    <property type="match status" value="1"/>
</dbReference>
<dbReference type="OrthoDB" id="3034088at2"/>
<dbReference type="PANTHER" id="PTHR11986">
    <property type="entry name" value="AMINOTRANSFERASE CLASS III"/>
    <property type="match status" value="1"/>
</dbReference>
<dbReference type="PIRSF" id="PIRSF000521">
    <property type="entry name" value="Transaminase_4ab_Lys_Orn"/>
    <property type="match status" value="1"/>
</dbReference>
<accession>A0A0J6WSK7</accession>
<dbReference type="GO" id="GO:0034386">
    <property type="term" value="F:4-aminobutyrate:2-oxoglutarate transaminase activity"/>
    <property type="evidence" value="ECO:0007669"/>
    <property type="project" value="UniProtKB-EC"/>
</dbReference>
<dbReference type="Pfam" id="PF00202">
    <property type="entry name" value="Aminotran_3"/>
    <property type="match status" value="1"/>
</dbReference>
<dbReference type="PATRIC" id="fig|1122219.3.peg.2866"/>
<dbReference type="Gene3D" id="3.90.1150.10">
    <property type="entry name" value="Aspartate Aminotransferase, domain 1"/>
    <property type="match status" value="1"/>
</dbReference>
<dbReference type="AlphaFoldDB" id="A0A0J6WSK7"/>
<dbReference type="SUPFAM" id="SSF53383">
    <property type="entry name" value="PLP-dependent transferases"/>
    <property type="match status" value="1"/>
</dbReference>
<dbReference type="GO" id="GO:0042802">
    <property type="term" value="F:identical protein binding"/>
    <property type="evidence" value="ECO:0007669"/>
    <property type="project" value="TreeGrafter"/>
</dbReference>
<dbReference type="Proteomes" id="UP000036503">
    <property type="component" value="Unassembled WGS sequence"/>
</dbReference>
<dbReference type="EC" id="2.6.1.19" evidence="4"/>
<keyword evidence="4" id="KW-0032">Aminotransferase</keyword>
<sequence>MKFDDYKEYLSPALAKATDLIVEKGQGCYITTVDGERYLDFVQGIAVNALGHCYPPVVEAIKEQCGKLIDGSFNVMNFPTTLMLAKKLAAVTPGRLNSVFFSNGGAESTDGAIKLARAYTGRTGIIAFKGSFHGRTMGAVSVTGSNSKYRKYCEPMMGGVYFTPYPSRDLCPDRYNEEQRGAFCLKELENTLKYLAAPETVAAVLMEPIQGEGGYVVPAKSFVKGVHDICTKYGILLIFDEIQSGYGRTGKMFAGENFDIIPDIMTIGKAIAGGLPMSAVVSTPEIMEEWHAGMHGTTFGGNPVCAAAGCEVLRQFEALHILEHVREAGAYLQNRLMELKEKYPIIYDVRGLGLMLACEFSYADGTPAGDICRAVQRICLENHMLTLSCGVEGNGIRFAAPLNVTIDTLDEGLRIFEKAVAAVQPVL</sequence>
<dbReference type="InterPro" id="IPR015422">
    <property type="entry name" value="PyrdxlP-dep_Trfase_small"/>
</dbReference>
<reference evidence="4 5" key="1">
    <citation type="submission" date="2015-06" db="EMBL/GenBank/DDBJ databases">
        <title>Draft genome sequence of beer spoilage bacterium Megasphaera cerevisiae type strain 20462.</title>
        <authorList>
            <person name="Kutumbaka K."/>
            <person name="Pasmowitz J."/>
            <person name="Mategko J."/>
            <person name="Reyes D."/>
            <person name="Friedrich A."/>
            <person name="Han S."/>
            <person name="Martens-Habbena W."/>
            <person name="Neal-McKinney J."/>
            <person name="Janagama H.K."/>
            <person name="Nadala C."/>
            <person name="Samadpour M."/>
        </authorList>
    </citation>
    <scope>NUCLEOTIDE SEQUENCE [LARGE SCALE GENOMIC DNA]</scope>
    <source>
        <strain evidence="4 5">DSM 20462</strain>
    </source>
</reference>
<evidence type="ECO:0000313" key="5">
    <source>
        <dbReference type="Proteomes" id="UP000036503"/>
    </source>
</evidence>
<keyword evidence="4" id="KW-0808">Transferase</keyword>
<keyword evidence="2 3" id="KW-0663">Pyridoxal phosphate</keyword>
<dbReference type="EMBL" id="LEKT01000061">
    <property type="protein sequence ID" value="KMO85489.1"/>
    <property type="molecule type" value="Genomic_DNA"/>
</dbReference>
<dbReference type="InterPro" id="IPR049704">
    <property type="entry name" value="Aminotrans_3_PPA_site"/>
</dbReference>
<dbReference type="PROSITE" id="PS00600">
    <property type="entry name" value="AA_TRANSFER_CLASS_3"/>
    <property type="match status" value="1"/>
</dbReference>